<feature type="region of interest" description="Disordered" evidence="1">
    <location>
        <begin position="741"/>
        <end position="760"/>
    </location>
</feature>
<evidence type="ECO:0000256" key="2">
    <source>
        <dbReference type="SAM" id="SignalP"/>
    </source>
</evidence>
<feature type="compositionally biased region" description="Polar residues" evidence="1">
    <location>
        <begin position="916"/>
        <end position="928"/>
    </location>
</feature>
<feature type="domain" description="DUF7371" evidence="3">
    <location>
        <begin position="1115"/>
        <end position="1302"/>
    </location>
</feature>
<feature type="compositionally biased region" description="Polar residues" evidence="1">
    <location>
        <begin position="935"/>
        <end position="948"/>
    </location>
</feature>
<feature type="compositionally biased region" description="Low complexity" evidence="1">
    <location>
        <begin position="886"/>
        <end position="913"/>
    </location>
</feature>
<feature type="compositionally biased region" description="Polar residues" evidence="1">
    <location>
        <begin position="974"/>
        <end position="1008"/>
    </location>
</feature>
<dbReference type="RefSeq" id="XP_030985968.1">
    <property type="nucleotide sequence ID" value="XM_031120651.1"/>
</dbReference>
<organism evidence="4 5">
    <name type="scientific">Pyricularia grisea</name>
    <name type="common">Crabgrass-specific blast fungus</name>
    <name type="synonym">Magnaporthe grisea</name>
    <dbReference type="NCBI Taxonomy" id="148305"/>
    <lineage>
        <taxon>Eukaryota</taxon>
        <taxon>Fungi</taxon>
        <taxon>Dikarya</taxon>
        <taxon>Ascomycota</taxon>
        <taxon>Pezizomycotina</taxon>
        <taxon>Sordariomycetes</taxon>
        <taxon>Sordariomycetidae</taxon>
        <taxon>Magnaporthales</taxon>
        <taxon>Pyriculariaceae</taxon>
        <taxon>Pyricularia</taxon>
    </lineage>
</organism>
<feature type="compositionally biased region" description="Polar residues" evidence="1">
    <location>
        <begin position="1027"/>
        <end position="1040"/>
    </location>
</feature>
<feature type="compositionally biased region" description="Polar residues" evidence="1">
    <location>
        <begin position="859"/>
        <end position="885"/>
    </location>
</feature>
<keyword evidence="2" id="KW-0732">Signal</keyword>
<feature type="region of interest" description="Disordered" evidence="1">
    <location>
        <begin position="781"/>
        <end position="813"/>
    </location>
</feature>
<feature type="compositionally biased region" description="Pro residues" evidence="1">
    <location>
        <begin position="619"/>
        <end position="632"/>
    </location>
</feature>
<evidence type="ECO:0000313" key="4">
    <source>
        <dbReference type="Proteomes" id="UP000515153"/>
    </source>
</evidence>
<feature type="region of interest" description="Disordered" evidence="1">
    <location>
        <begin position="584"/>
        <end position="641"/>
    </location>
</feature>
<feature type="signal peptide" evidence="2">
    <location>
        <begin position="1"/>
        <end position="21"/>
    </location>
</feature>
<feature type="region of interest" description="Disordered" evidence="1">
    <location>
        <begin position="686"/>
        <end position="725"/>
    </location>
</feature>
<evidence type="ECO:0000313" key="5">
    <source>
        <dbReference type="RefSeq" id="XP_030985968.1"/>
    </source>
</evidence>
<feature type="compositionally biased region" description="Low complexity" evidence="1">
    <location>
        <begin position="1009"/>
        <end position="1023"/>
    </location>
</feature>
<dbReference type="Proteomes" id="UP000515153">
    <property type="component" value="Unplaced"/>
</dbReference>
<feature type="compositionally biased region" description="Low complexity" evidence="1">
    <location>
        <begin position="490"/>
        <end position="514"/>
    </location>
</feature>
<feature type="region of interest" description="Disordered" evidence="1">
    <location>
        <begin position="450"/>
        <end position="533"/>
    </location>
</feature>
<feature type="region of interest" description="Disordered" evidence="1">
    <location>
        <begin position="829"/>
        <end position="948"/>
    </location>
</feature>
<feature type="compositionally biased region" description="Low complexity" evidence="1">
    <location>
        <begin position="454"/>
        <end position="481"/>
    </location>
</feature>
<proteinExistence type="predicted"/>
<dbReference type="KEGG" id="pgri:PgNI_00573"/>
<feature type="compositionally biased region" description="Polar residues" evidence="1">
    <location>
        <begin position="789"/>
        <end position="804"/>
    </location>
</feature>
<reference evidence="5" key="2">
    <citation type="submission" date="2019-10" db="EMBL/GenBank/DDBJ databases">
        <authorList>
            <consortium name="NCBI Genome Project"/>
        </authorList>
    </citation>
    <scope>NUCLEOTIDE SEQUENCE</scope>
    <source>
        <strain evidence="5">NI907</strain>
    </source>
</reference>
<feature type="compositionally biased region" description="Low complexity" evidence="1">
    <location>
        <begin position="706"/>
        <end position="725"/>
    </location>
</feature>
<feature type="compositionally biased region" description="Low complexity" evidence="1">
    <location>
        <begin position="1061"/>
        <end position="1073"/>
    </location>
</feature>
<evidence type="ECO:0000259" key="3">
    <source>
        <dbReference type="Pfam" id="PF24086"/>
    </source>
</evidence>
<dbReference type="Pfam" id="PF24086">
    <property type="entry name" value="DUF7371"/>
    <property type="match status" value="1"/>
</dbReference>
<feature type="chain" id="PRO_5027701050" description="DUF7371 domain-containing protein" evidence="2">
    <location>
        <begin position="22"/>
        <end position="1347"/>
    </location>
</feature>
<keyword evidence="4" id="KW-1185">Reference proteome</keyword>
<accession>A0A6P8BFD9</accession>
<reference evidence="5" key="3">
    <citation type="submission" date="2025-08" db="UniProtKB">
        <authorList>
            <consortium name="RefSeq"/>
        </authorList>
    </citation>
    <scope>IDENTIFICATION</scope>
    <source>
        <strain evidence="5">NI907</strain>
    </source>
</reference>
<dbReference type="InterPro" id="IPR055795">
    <property type="entry name" value="DUF7371"/>
</dbReference>
<reference evidence="5" key="1">
    <citation type="journal article" date="2019" name="Mol. Biol. Evol.">
        <title>Blast fungal genomes show frequent chromosomal changes, gene gains and losses, and effector gene turnover.</title>
        <authorList>
            <person name="Gomez Luciano L.B."/>
            <person name="Jason Tsai I."/>
            <person name="Chuma I."/>
            <person name="Tosa Y."/>
            <person name="Chen Y.H."/>
            <person name="Li J.Y."/>
            <person name="Li M.Y."/>
            <person name="Jade Lu M.Y."/>
            <person name="Nakayashiki H."/>
            <person name="Li W.H."/>
        </authorList>
    </citation>
    <scope>NUCLEOTIDE SEQUENCE</scope>
    <source>
        <strain evidence="5">NI907</strain>
    </source>
</reference>
<sequence length="1347" mass="136155">MRALALVGALMSTALVLPAGAASQSTSNTTCDPGKTMPVSVPISALPVISSVVNSEIPVPTIVPVPDVSVPVYGQDTSSPVSVGHSSEDITTTIIKTGPAKTITRSLKRISVSDATSALVTGPKSVAIPTLSSVPDAVASEETAVGVPIAATTTTIPSRSASRIKRPSTTSMLDLGSDSIVTISKSLGSDSFVEWTKTIALVPSLPDLTEPTSGDFTVSFGASTTIFFTPEPLAGPASSSSDPISILPVPSSSPSTGWETVWDGSPAPVETTPPVSSVLMSQIPENTATGVLGTSGEPTFVKPTVVEPTVVEPTVVAPTVVAPTVVEPTVVEPTSTEAIDLPPTAVVPSISLITVPYSFPAYAPLEPSTTTTDLITSLQPSTAPAIVVFTLPGDGLGEPRVVTLTTNLPVVNGTPWLPTSPSSSVADVVVTYTMPGGYGHSSSVVTFTTSRPVSTKSHVKSSPSISGSKSQTSSTKESITIATYGPWPSPTLSPSKTSTSSSKHHSVTSVSLSSGGPRHTSNHQTGTTPFTNSTISESMSVTIAPSGSGILSSAVTDFPAASDSRSMPVGTGVSFSLPITSSGVTSMSLGSSTRRTTTRGTGISSSGDTFTSAVGTPFRPSPAPSVTAPPPGSSNISGTGSVVVPTHTGPILPAQSSINATGSFSSNITTAPLSGAGQSVTVNSTAFGVPPQVTPTSGPGQGGFNSTGRSTSAAPTGTSSSISSSSSVFLLNGTLTAVSGVSTSTRPSMSQGNSGASVPLETSTPISVGLSTAVNATSASITSATSSTRLEQTQAGPGVSTSLPEPTETAVGPVQSQNVTLSLSASGNLTSSASATTGPISTTASTRGQGQGGVDLSTAGLSNTTSPDTSTTISQGGGSPLQSQDSAASANATSGTNTSSTSTVSRVGQTVGGPFPTSSTVPGRQTQGGDAGEAPTTTNVSANSSDTLTLTTSRAVQTQGGVSSALTAINETTAVTPSSARQPQSQGAASTSPTATWPPMTTQSINGTGINSASAGVNSSSAIPPLSQGNSPAPTTSAPRSQGGQGGQSTQIATDNSSGNASLTTQASSTASSVGQNAQSQTTLATVVNPATNSTTAIPATGTGSPLFCGNEWDRGNETINFDDRAALQWSNPTWAMPLFVPYHRLYFSDGFSIVPPPNQTHNPSSGNNMTMWSPPNSSVTAVGQIGFGPLSDNSCFRFNPLSFDLGCNTTENYCRFNISGLRYDGVSEQEQQVSQFEVSFPSCSANNFTNCSLTTVNLSRDNLTDLTSITFDNIGNSSRVWFGDDFKFAWANDTCEAGRCRALVPNLSHRVRAAHFRSPRRRFLHHEGAAVHLSASQWFRGVLGAA</sequence>
<feature type="compositionally biased region" description="Low complexity" evidence="1">
    <location>
        <begin position="584"/>
        <end position="609"/>
    </location>
</feature>
<feature type="compositionally biased region" description="Polar residues" evidence="1">
    <location>
        <begin position="829"/>
        <end position="848"/>
    </location>
</feature>
<feature type="region of interest" description="Disordered" evidence="1">
    <location>
        <begin position="974"/>
        <end position="1077"/>
    </location>
</feature>
<name>A0A6P8BFD9_PYRGI</name>
<feature type="compositionally biased region" description="Polar residues" evidence="1">
    <location>
        <begin position="522"/>
        <end position="533"/>
    </location>
</feature>
<dbReference type="GeneID" id="41955565"/>
<gene>
    <name evidence="5" type="ORF">PgNI_00573</name>
</gene>
<protein>
    <recommendedName>
        <fullName evidence="3">DUF7371 domain-containing protein</fullName>
    </recommendedName>
</protein>
<evidence type="ECO:0000256" key="1">
    <source>
        <dbReference type="SAM" id="MobiDB-lite"/>
    </source>
</evidence>